<keyword evidence="3" id="KW-1185">Reference proteome</keyword>
<keyword evidence="1" id="KW-0732">Signal</keyword>
<organism evidence="2 3">
    <name type="scientific">Rheinheimera tilapiae</name>
    <dbReference type="NCBI Taxonomy" id="875043"/>
    <lineage>
        <taxon>Bacteria</taxon>
        <taxon>Pseudomonadati</taxon>
        <taxon>Pseudomonadota</taxon>
        <taxon>Gammaproteobacteria</taxon>
        <taxon>Chromatiales</taxon>
        <taxon>Chromatiaceae</taxon>
        <taxon>Rheinheimera</taxon>
    </lineage>
</organism>
<name>A0ABV6BIS7_9GAMM</name>
<dbReference type="PROSITE" id="PS51257">
    <property type="entry name" value="PROKAR_LIPOPROTEIN"/>
    <property type="match status" value="1"/>
</dbReference>
<feature type="chain" id="PRO_5045376259" description="EexN family lipoprotein" evidence="1">
    <location>
        <begin position="26"/>
        <end position="103"/>
    </location>
</feature>
<reference evidence="2 3" key="1">
    <citation type="submission" date="2024-09" db="EMBL/GenBank/DDBJ databases">
        <authorList>
            <person name="Sun Q."/>
            <person name="Mori K."/>
        </authorList>
    </citation>
    <scope>NUCLEOTIDE SEQUENCE [LARGE SCALE GENOMIC DNA]</scope>
    <source>
        <strain evidence="2 3">KCTC 23315</strain>
    </source>
</reference>
<dbReference type="EMBL" id="JBHLXP010000011">
    <property type="protein sequence ID" value="MFC0050771.1"/>
    <property type="molecule type" value="Genomic_DNA"/>
</dbReference>
<feature type="signal peptide" evidence="1">
    <location>
        <begin position="1"/>
        <end position="25"/>
    </location>
</feature>
<gene>
    <name evidence="2" type="ORF">ACFFJP_21010</name>
</gene>
<evidence type="ECO:0000313" key="3">
    <source>
        <dbReference type="Proteomes" id="UP001589813"/>
    </source>
</evidence>
<evidence type="ECO:0000313" key="2">
    <source>
        <dbReference type="EMBL" id="MFC0050771.1"/>
    </source>
</evidence>
<dbReference type="Proteomes" id="UP001589813">
    <property type="component" value="Unassembled WGS sequence"/>
</dbReference>
<protein>
    <recommendedName>
        <fullName evidence="4">EexN family lipoprotein</fullName>
    </recommendedName>
</protein>
<dbReference type="RefSeq" id="WP_377249005.1">
    <property type="nucleotide sequence ID" value="NZ_JBHLXP010000011.1"/>
</dbReference>
<sequence length="103" mass="10847">MYKVIIALSLGVLLAGCGSTNNATSANVSKTNIVKANDIEKKQGAAPDGTAEKAGFICKTERPLGTRFGKKSCRTPQQIEADRQAAKEALPRHRECGAGSICN</sequence>
<evidence type="ECO:0000256" key="1">
    <source>
        <dbReference type="SAM" id="SignalP"/>
    </source>
</evidence>
<proteinExistence type="predicted"/>
<comment type="caution">
    <text evidence="2">The sequence shown here is derived from an EMBL/GenBank/DDBJ whole genome shotgun (WGS) entry which is preliminary data.</text>
</comment>
<evidence type="ECO:0008006" key="4">
    <source>
        <dbReference type="Google" id="ProtNLM"/>
    </source>
</evidence>
<accession>A0ABV6BIS7</accession>